<evidence type="ECO:0000313" key="2">
    <source>
        <dbReference type="Proteomes" id="UP000292695"/>
    </source>
</evidence>
<gene>
    <name evidence="1" type="ORF">E0H50_39350</name>
</gene>
<proteinExistence type="predicted"/>
<dbReference type="Proteomes" id="UP000292695">
    <property type="component" value="Unassembled WGS sequence"/>
</dbReference>
<dbReference type="AlphaFoldDB" id="A0A4R0I980"/>
<feature type="non-terminal residue" evidence="1">
    <location>
        <position position="68"/>
    </location>
</feature>
<organism evidence="1 2">
    <name type="scientific">Kribbella sindirgiensis</name>
    <dbReference type="NCBI Taxonomy" id="1124744"/>
    <lineage>
        <taxon>Bacteria</taxon>
        <taxon>Bacillati</taxon>
        <taxon>Actinomycetota</taxon>
        <taxon>Actinomycetes</taxon>
        <taxon>Propionibacteriales</taxon>
        <taxon>Kribbellaceae</taxon>
        <taxon>Kribbella</taxon>
    </lineage>
</organism>
<sequence>MFDEDLEALDTADLLAAAAEYDQIQNRAAVRILEVALTYADRHAVVEGYQWLPGYEQLRVYGGDGCPG</sequence>
<keyword evidence="2" id="KW-1185">Reference proteome</keyword>
<comment type="caution">
    <text evidence="1">The sequence shown here is derived from an EMBL/GenBank/DDBJ whole genome shotgun (WGS) entry which is preliminary data.</text>
</comment>
<dbReference type="EMBL" id="SJKA01000025">
    <property type="protein sequence ID" value="TCC17979.1"/>
    <property type="molecule type" value="Genomic_DNA"/>
</dbReference>
<reference evidence="1 2" key="1">
    <citation type="submission" date="2019-02" db="EMBL/GenBank/DDBJ databases">
        <title>Kribbella capetownensis sp. nov. and Kribbella speibonae sp. nov., isolated from soil.</title>
        <authorList>
            <person name="Curtis S.M."/>
            <person name="Norton I."/>
            <person name="Everest G.J."/>
            <person name="Meyers P.R."/>
        </authorList>
    </citation>
    <scope>NUCLEOTIDE SEQUENCE [LARGE SCALE GENOMIC DNA]</scope>
    <source>
        <strain evidence="1 2">DSM 27082</strain>
    </source>
</reference>
<protein>
    <submittedName>
        <fullName evidence="1">Uncharacterized protein</fullName>
    </submittedName>
</protein>
<dbReference type="RefSeq" id="WP_131296244.1">
    <property type="nucleotide sequence ID" value="NZ_SJKA01000025.1"/>
</dbReference>
<accession>A0A4R0I980</accession>
<name>A0A4R0I980_9ACTN</name>
<evidence type="ECO:0000313" key="1">
    <source>
        <dbReference type="EMBL" id="TCC17979.1"/>
    </source>
</evidence>